<evidence type="ECO:0000256" key="14">
    <source>
        <dbReference type="RuleBase" id="RU000461"/>
    </source>
</evidence>
<evidence type="ECO:0000256" key="4">
    <source>
        <dbReference type="ARBA" id="ARBA00010617"/>
    </source>
</evidence>
<keyword evidence="11 14" id="KW-0503">Monooxygenase</keyword>
<evidence type="ECO:0000256" key="6">
    <source>
        <dbReference type="ARBA" id="ARBA00022692"/>
    </source>
</evidence>
<evidence type="ECO:0000256" key="1">
    <source>
        <dbReference type="ARBA" id="ARBA00001971"/>
    </source>
</evidence>
<evidence type="ECO:0000256" key="3">
    <source>
        <dbReference type="ARBA" id="ARBA00005179"/>
    </source>
</evidence>
<dbReference type="InterPro" id="IPR001128">
    <property type="entry name" value="Cyt_P450"/>
</dbReference>
<feature type="binding site" description="axial binding residue" evidence="13">
    <location>
        <position position="443"/>
    </location>
    <ligand>
        <name>heme</name>
        <dbReference type="ChEBI" id="CHEBI:30413"/>
    </ligand>
    <ligandPart>
        <name>Fe</name>
        <dbReference type="ChEBI" id="CHEBI:18248"/>
    </ligandPart>
</feature>
<accession>A0A0C9T7B9</accession>
<dbReference type="PRINTS" id="PR00385">
    <property type="entry name" value="P450"/>
</dbReference>
<dbReference type="GO" id="GO:0016705">
    <property type="term" value="F:oxidoreductase activity, acting on paired donors, with incorporation or reduction of molecular oxygen"/>
    <property type="evidence" value="ECO:0007669"/>
    <property type="project" value="InterPro"/>
</dbReference>
<dbReference type="EMBL" id="KN832568">
    <property type="protein sequence ID" value="KII85199.1"/>
    <property type="molecule type" value="Genomic_DNA"/>
</dbReference>
<dbReference type="PROSITE" id="PS00086">
    <property type="entry name" value="CYTOCHROME_P450"/>
    <property type="match status" value="1"/>
</dbReference>
<evidence type="ECO:0000256" key="11">
    <source>
        <dbReference type="ARBA" id="ARBA00023033"/>
    </source>
</evidence>
<comment type="similarity">
    <text evidence="4 14">Belongs to the cytochrome P450 family.</text>
</comment>
<dbReference type="OrthoDB" id="2789670at2759"/>
<dbReference type="AlphaFoldDB" id="A0A0C9T7B9"/>
<comment type="cofactor">
    <cofactor evidence="1 13">
        <name>heme</name>
        <dbReference type="ChEBI" id="CHEBI:30413"/>
    </cofactor>
</comment>
<comment type="subcellular location">
    <subcellularLocation>
        <location evidence="2">Membrane</location>
        <topology evidence="2">Single-pass membrane protein</topology>
    </subcellularLocation>
</comment>
<evidence type="ECO:0000256" key="13">
    <source>
        <dbReference type="PIRSR" id="PIRSR602401-1"/>
    </source>
</evidence>
<keyword evidence="16" id="KW-1185">Reference proteome</keyword>
<dbReference type="SUPFAM" id="SSF48264">
    <property type="entry name" value="Cytochrome P450"/>
    <property type="match status" value="1"/>
</dbReference>
<protein>
    <recommendedName>
        <fullName evidence="17">Cytochrome P450</fullName>
    </recommendedName>
</protein>
<dbReference type="GO" id="GO:0020037">
    <property type="term" value="F:heme binding"/>
    <property type="evidence" value="ECO:0007669"/>
    <property type="project" value="InterPro"/>
</dbReference>
<reference evidence="15 16" key="1">
    <citation type="submission" date="2014-06" db="EMBL/GenBank/DDBJ databases">
        <title>Evolutionary Origins and Diversification of the Mycorrhizal Mutualists.</title>
        <authorList>
            <consortium name="DOE Joint Genome Institute"/>
            <consortium name="Mycorrhizal Genomics Consortium"/>
            <person name="Kohler A."/>
            <person name="Kuo A."/>
            <person name="Nagy L.G."/>
            <person name="Floudas D."/>
            <person name="Copeland A."/>
            <person name="Barry K.W."/>
            <person name="Cichocki N."/>
            <person name="Veneault-Fourrey C."/>
            <person name="LaButti K."/>
            <person name="Lindquist E.A."/>
            <person name="Lipzen A."/>
            <person name="Lundell T."/>
            <person name="Morin E."/>
            <person name="Murat C."/>
            <person name="Riley R."/>
            <person name="Ohm R."/>
            <person name="Sun H."/>
            <person name="Tunlid A."/>
            <person name="Henrissat B."/>
            <person name="Grigoriev I.V."/>
            <person name="Hibbett D.S."/>
            <person name="Martin F."/>
        </authorList>
    </citation>
    <scope>NUCLEOTIDE SEQUENCE [LARGE SCALE GENOMIC DNA]</scope>
    <source>
        <strain evidence="15 16">FD-325 SS-3</strain>
    </source>
</reference>
<dbReference type="GO" id="GO:0004497">
    <property type="term" value="F:monooxygenase activity"/>
    <property type="evidence" value="ECO:0007669"/>
    <property type="project" value="UniProtKB-KW"/>
</dbReference>
<organism evidence="15 16">
    <name type="scientific">Plicaturopsis crispa FD-325 SS-3</name>
    <dbReference type="NCBI Taxonomy" id="944288"/>
    <lineage>
        <taxon>Eukaryota</taxon>
        <taxon>Fungi</taxon>
        <taxon>Dikarya</taxon>
        <taxon>Basidiomycota</taxon>
        <taxon>Agaricomycotina</taxon>
        <taxon>Agaricomycetes</taxon>
        <taxon>Agaricomycetidae</taxon>
        <taxon>Amylocorticiales</taxon>
        <taxon>Amylocorticiaceae</taxon>
        <taxon>Plicatura</taxon>
        <taxon>Plicaturopsis crispa</taxon>
    </lineage>
</organism>
<name>A0A0C9T7B9_PLICR</name>
<keyword evidence="7 13" id="KW-0479">Metal-binding</keyword>
<evidence type="ECO:0008006" key="17">
    <source>
        <dbReference type="Google" id="ProtNLM"/>
    </source>
</evidence>
<sequence length="533" mass="60043">MSSLIAPTIILGAIVYLVTRLLRIGMREAGLPPGPPTLSLLGNLHVFPTEFTHLRLTEWAKQYGAIYSLKLGPSTAIVISSAAIVKSFMDKSASATTADRPANFLADRVAGGLNLVLSRYPEPWRTLRKTAHAVLTPQATARHLPIQKAEATQLMYDILKDPKARPPDFYKHARRYSMSVILSVLYGKRCPRYDTHEATAFFHSQGLWEHTLEFGVHPPLDLLPILQYVPERFAPWKTLTKEVRKLQRELHLGLLREVEENLTEGAESGCYMEEVMRRREEFRMTREMAAYFGAATIEGGADTTSYFLQTLILALTAFPEAQRKAHEEIDRVVTWEHLPTLEDFAQLPYIQAVVKEAHRWRPVAPLGVPHAATADEEFGGFLIPKGSTIFVNTWGIFHDSDMFDNPDIFEPDRFLRSEYGTKPGADDRDFRHTLAFGCGRRICPGIHLANNSLMLNAMNLIWAFNFDLAVDPQTRLPIPVDILNYHKARKGILTGPEPFECAITPRSAHHASLIEDAFGDAGHVLYSRHSKRD</sequence>
<dbReference type="Proteomes" id="UP000053263">
    <property type="component" value="Unassembled WGS sequence"/>
</dbReference>
<evidence type="ECO:0000256" key="8">
    <source>
        <dbReference type="ARBA" id="ARBA00022989"/>
    </source>
</evidence>
<keyword evidence="12" id="KW-0472">Membrane</keyword>
<dbReference type="GO" id="GO:0016020">
    <property type="term" value="C:membrane"/>
    <property type="evidence" value="ECO:0007669"/>
    <property type="project" value="UniProtKB-SubCell"/>
</dbReference>
<keyword evidence="10 13" id="KW-0408">Iron</keyword>
<dbReference type="InterPro" id="IPR017972">
    <property type="entry name" value="Cyt_P450_CS"/>
</dbReference>
<evidence type="ECO:0000256" key="9">
    <source>
        <dbReference type="ARBA" id="ARBA00023002"/>
    </source>
</evidence>
<evidence type="ECO:0000256" key="12">
    <source>
        <dbReference type="ARBA" id="ARBA00023136"/>
    </source>
</evidence>
<keyword evidence="6" id="KW-0812">Transmembrane</keyword>
<dbReference type="Gene3D" id="1.10.630.10">
    <property type="entry name" value="Cytochrome P450"/>
    <property type="match status" value="1"/>
</dbReference>
<keyword evidence="9 14" id="KW-0560">Oxidoreductase</keyword>
<dbReference type="PRINTS" id="PR00463">
    <property type="entry name" value="EP450I"/>
</dbReference>
<evidence type="ECO:0000256" key="2">
    <source>
        <dbReference type="ARBA" id="ARBA00004167"/>
    </source>
</evidence>
<comment type="pathway">
    <text evidence="3">Secondary metabolite biosynthesis.</text>
</comment>
<keyword evidence="8" id="KW-1133">Transmembrane helix</keyword>
<evidence type="ECO:0000313" key="16">
    <source>
        <dbReference type="Proteomes" id="UP000053263"/>
    </source>
</evidence>
<evidence type="ECO:0000256" key="10">
    <source>
        <dbReference type="ARBA" id="ARBA00023004"/>
    </source>
</evidence>
<evidence type="ECO:0000256" key="5">
    <source>
        <dbReference type="ARBA" id="ARBA00022617"/>
    </source>
</evidence>
<dbReference type="CDD" id="cd11065">
    <property type="entry name" value="CYP64-like"/>
    <property type="match status" value="1"/>
</dbReference>
<gene>
    <name evidence="15" type="ORF">PLICRDRAFT_116720</name>
</gene>
<dbReference type="PANTHER" id="PTHR46300">
    <property type="entry name" value="P450, PUTATIVE (EUROFUNG)-RELATED-RELATED"/>
    <property type="match status" value="1"/>
</dbReference>
<dbReference type="GO" id="GO:0005506">
    <property type="term" value="F:iron ion binding"/>
    <property type="evidence" value="ECO:0007669"/>
    <property type="project" value="InterPro"/>
</dbReference>
<dbReference type="HOGENOM" id="CLU_001570_2_1_1"/>
<dbReference type="InterPro" id="IPR036396">
    <property type="entry name" value="Cyt_P450_sf"/>
</dbReference>
<dbReference type="Pfam" id="PF00067">
    <property type="entry name" value="p450"/>
    <property type="match status" value="1"/>
</dbReference>
<evidence type="ECO:0000313" key="15">
    <source>
        <dbReference type="EMBL" id="KII85199.1"/>
    </source>
</evidence>
<evidence type="ECO:0000256" key="7">
    <source>
        <dbReference type="ARBA" id="ARBA00022723"/>
    </source>
</evidence>
<dbReference type="InterPro" id="IPR050364">
    <property type="entry name" value="Cytochrome_P450_fung"/>
</dbReference>
<proteinExistence type="inferred from homology"/>
<dbReference type="InterPro" id="IPR002401">
    <property type="entry name" value="Cyt_P450_E_grp-I"/>
</dbReference>
<keyword evidence="5 13" id="KW-0349">Heme</keyword>
<dbReference type="PANTHER" id="PTHR46300:SF2">
    <property type="entry name" value="CYTOCHROME P450 MONOOXYGENASE ALNH-RELATED"/>
    <property type="match status" value="1"/>
</dbReference>